<protein>
    <submittedName>
        <fullName evidence="2">Uncharacterized protein</fullName>
    </submittedName>
</protein>
<dbReference type="STRING" id="40318.SNOD_20350"/>
<feature type="region of interest" description="Disordered" evidence="1">
    <location>
        <begin position="187"/>
        <end position="209"/>
    </location>
</feature>
<proteinExistence type="predicted"/>
<reference evidence="3" key="1">
    <citation type="submission" date="2014-09" db="EMBL/GenBank/DDBJ databases">
        <title>Sequence of the Streptomyces nodosus genome.</title>
        <authorList>
            <person name="Sweeney P."/>
            <person name="Stephens N."/>
            <person name="Murphy C."/>
            <person name="Caffrey P."/>
        </authorList>
    </citation>
    <scope>NUCLEOTIDE SEQUENCE [LARGE SCALE GENOMIC DNA]</scope>
    <source>
        <strain evidence="3">ATCC 14899</strain>
    </source>
</reference>
<sequence>MTVTVVALGGGAAPASATSKDIPDVAFVVANGSGRTTMLRTGNGDFALLWQLLKPEEARSEPVPDSWHEGRYPEVRATVMWGLTGIGGWPYTQRAPGGDVAVERQDQVLMAEDGSVWVRSDPAPDAADDDRRWHRVSREVFDRLESKGLFGSSGTGRETGAGETLRWGAAGLGAGLLLGAGGMWAARRSAARRDPGPPRQELIDLGELG</sequence>
<gene>
    <name evidence="2" type="ORF">SNOD_20350</name>
</gene>
<name>A0A0B5DG01_9ACTN</name>
<dbReference type="AlphaFoldDB" id="A0A0B5DG01"/>
<evidence type="ECO:0000313" key="3">
    <source>
        <dbReference type="Proteomes" id="UP000031526"/>
    </source>
</evidence>
<evidence type="ECO:0000256" key="1">
    <source>
        <dbReference type="SAM" id="MobiDB-lite"/>
    </source>
</evidence>
<keyword evidence="3" id="KW-1185">Reference proteome</keyword>
<reference evidence="2 3" key="2">
    <citation type="journal article" date="2016" name="Appl. Microbiol. Biotechnol.">
        <title>Exploiting the genome sequence of Streptomyces nodosus for enhanced antibiotic production.</title>
        <authorList>
            <person name="Sweeney P."/>
            <person name="Murphy C.D."/>
            <person name="Caffrey P."/>
        </authorList>
    </citation>
    <scope>NUCLEOTIDE SEQUENCE [LARGE SCALE GENOMIC DNA]</scope>
    <source>
        <strain evidence="2 3">ATCC 14899</strain>
    </source>
</reference>
<dbReference type="HOGENOM" id="CLU_1204230_0_0_11"/>
<organism evidence="2 3">
    <name type="scientific">Streptomyces nodosus</name>
    <dbReference type="NCBI Taxonomy" id="40318"/>
    <lineage>
        <taxon>Bacteria</taxon>
        <taxon>Bacillati</taxon>
        <taxon>Actinomycetota</taxon>
        <taxon>Actinomycetes</taxon>
        <taxon>Kitasatosporales</taxon>
        <taxon>Streptomycetaceae</taxon>
        <taxon>Streptomyces</taxon>
    </lineage>
</organism>
<dbReference type="EMBL" id="CP009313">
    <property type="protein sequence ID" value="AJE42124.1"/>
    <property type="molecule type" value="Genomic_DNA"/>
</dbReference>
<evidence type="ECO:0000313" key="2">
    <source>
        <dbReference type="EMBL" id="AJE42124.1"/>
    </source>
</evidence>
<dbReference type="Proteomes" id="UP000031526">
    <property type="component" value="Chromosome"/>
</dbReference>
<accession>A0A0B5DG01</accession>